<keyword evidence="2" id="KW-1185">Reference proteome</keyword>
<dbReference type="PATRIC" id="fig|937777.3.peg.2080"/>
<sequence>MTIANFKPTIWSARLQANLNKNLVLANLVNMDYSGDVTPGGTVKIQRPGRIAVSAYAGSVSYETPTSSTQTLTIDQDQYYAFAIDDLDQVQANVTLIDKYTSEAAYALADKVDQSIASLYTAAGLTDIALTLSTGDYYDALVEAGKKLDEANVPRQGRWHVTSPAGYAALLKNDKFIHATQSGDSVISSGEVGRAAGFTIIVSNNLVDADGTAAVARKALYGTNGAVTHARQLTGNPEALRLEASFKDAVRGRLAWGSKVIEPSMLGTITLTE</sequence>
<name>L0A147_DEIPD</name>
<dbReference type="Proteomes" id="UP000010467">
    <property type="component" value="Chromosome"/>
</dbReference>
<dbReference type="HOGENOM" id="CLU_085672_0_0_0"/>
<proteinExistence type="predicted"/>
<accession>L0A147</accession>
<protein>
    <submittedName>
        <fullName evidence="1">p22 coat protein-gene protein 5</fullName>
    </submittedName>
</protein>
<evidence type="ECO:0000313" key="1">
    <source>
        <dbReference type="EMBL" id="AFZ67566.1"/>
    </source>
</evidence>
<dbReference type="Pfam" id="PF25209">
    <property type="entry name" value="Phage_capsid_4"/>
    <property type="match status" value="1"/>
</dbReference>
<dbReference type="KEGG" id="dpd:Deipe_2070"/>
<dbReference type="RefSeq" id="WP_015235871.1">
    <property type="nucleotide sequence ID" value="NC_019793.1"/>
</dbReference>
<gene>
    <name evidence="1" type="ordered locus">Deipe_2070</name>
</gene>
<organism evidence="1 2">
    <name type="scientific">Deinococcus peraridilitoris (strain DSM 19664 / LMG 22246 / CIP 109416 / KR-200)</name>
    <dbReference type="NCBI Taxonomy" id="937777"/>
    <lineage>
        <taxon>Bacteria</taxon>
        <taxon>Thermotogati</taxon>
        <taxon>Deinococcota</taxon>
        <taxon>Deinococci</taxon>
        <taxon>Deinococcales</taxon>
        <taxon>Deinococcaceae</taxon>
        <taxon>Deinococcus</taxon>
    </lineage>
</organism>
<keyword evidence="1" id="KW-0946">Virion</keyword>
<keyword evidence="1" id="KW-0167">Capsid protein</keyword>
<dbReference type="OrthoDB" id="62007at2"/>
<dbReference type="STRING" id="937777.Deipe_2070"/>
<evidence type="ECO:0000313" key="2">
    <source>
        <dbReference type="Proteomes" id="UP000010467"/>
    </source>
</evidence>
<dbReference type="eggNOG" id="ENOG502Z96S">
    <property type="taxonomic scope" value="Bacteria"/>
</dbReference>
<reference evidence="2" key="1">
    <citation type="submission" date="2012-03" db="EMBL/GenBank/DDBJ databases">
        <title>Complete sequence of chromosome of Deinococcus peraridilitoris DSM 19664.</title>
        <authorList>
            <person name="Lucas S."/>
            <person name="Copeland A."/>
            <person name="Lapidus A."/>
            <person name="Glavina del Rio T."/>
            <person name="Dalin E."/>
            <person name="Tice H."/>
            <person name="Bruce D."/>
            <person name="Goodwin L."/>
            <person name="Pitluck S."/>
            <person name="Peters L."/>
            <person name="Mikhailova N."/>
            <person name="Lu M."/>
            <person name="Kyrpides N."/>
            <person name="Mavromatis K."/>
            <person name="Ivanova N."/>
            <person name="Brettin T."/>
            <person name="Detter J.C."/>
            <person name="Han C."/>
            <person name="Larimer F."/>
            <person name="Land M."/>
            <person name="Hauser L."/>
            <person name="Markowitz V."/>
            <person name="Cheng J.-F."/>
            <person name="Hugenholtz P."/>
            <person name="Woyke T."/>
            <person name="Wu D."/>
            <person name="Pukall R."/>
            <person name="Steenblock K."/>
            <person name="Brambilla E."/>
            <person name="Klenk H.-P."/>
            <person name="Eisen J.A."/>
        </authorList>
    </citation>
    <scope>NUCLEOTIDE SEQUENCE [LARGE SCALE GENOMIC DNA]</scope>
    <source>
        <strain evidence="2">DSM 19664 / LMG 22246 / CIP 109416 / KR-200</strain>
    </source>
</reference>
<dbReference type="AlphaFoldDB" id="L0A147"/>
<dbReference type="EMBL" id="CP003382">
    <property type="protein sequence ID" value="AFZ67566.1"/>
    <property type="molecule type" value="Genomic_DNA"/>
</dbReference>